<dbReference type="InterPro" id="IPR036388">
    <property type="entry name" value="WH-like_DNA-bd_sf"/>
</dbReference>
<keyword evidence="13" id="KW-1185">Reference proteome</keyword>
<keyword evidence="5" id="KW-0611">Plant defense</keyword>
<dbReference type="Pfam" id="PF23559">
    <property type="entry name" value="WHD_DRP"/>
    <property type="match status" value="1"/>
</dbReference>
<feature type="compositionally biased region" description="Polar residues" evidence="7">
    <location>
        <begin position="490"/>
        <end position="503"/>
    </location>
</feature>
<feature type="region of interest" description="Disordered" evidence="7">
    <location>
        <begin position="490"/>
        <end position="509"/>
    </location>
</feature>
<dbReference type="Pfam" id="PF18052">
    <property type="entry name" value="Rx_N"/>
    <property type="match status" value="1"/>
</dbReference>
<evidence type="ECO:0000256" key="7">
    <source>
        <dbReference type="SAM" id="MobiDB-lite"/>
    </source>
</evidence>
<evidence type="ECO:0000256" key="3">
    <source>
        <dbReference type="ARBA" id="ARBA00022737"/>
    </source>
</evidence>
<evidence type="ECO:0000256" key="1">
    <source>
        <dbReference type="ARBA" id="ARBA00008894"/>
    </source>
</evidence>
<proteinExistence type="inferred from homology"/>
<evidence type="ECO:0000256" key="5">
    <source>
        <dbReference type="ARBA" id="ARBA00022821"/>
    </source>
</evidence>
<feature type="chain" id="PRO_5023930562" description="NB-ARC domain-containing protein" evidence="8">
    <location>
        <begin position="18"/>
        <end position="509"/>
    </location>
</feature>
<evidence type="ECO:0000256" key="4">
    <source>
        <dbReference type="ARBA" id="ARBA00022741"/>
    </source>
</evidence>
<keyword evidence="8" id="KW-0732">Signal</keyword>
<dbReference type="Proteomes" id="UP000324897">
    <property type="component" value="Unassembled WGS sequence"/>
</dbReference>
<comment type="similarity">
    <text evidence="1">Belongs to the disease resistance NB-LRR family.</text>
</comment>
<dbReference type="Pfam" id="PF00931">
    <property type="entry name" value="NB-ARC"/>
    <property type="match status" value="1"/>
</dbReference>
<dbReference type="SUPFAM" id="SSF52540">
    <property type="entry name" value="P-loop containing nucleoside triphosphate hydrolases"/>
    <property type="match status" value="1"/>
</dbReference>
<feature type="non-terminal residue" evidence="12">
    <location>
        <position position="1"/>
    </location>
</feature>
<dbReference type="Gene3D" id="1.10.10.10">
    <property type="entry name" value="Winged helix-like DNA-binding domain superfamily/Winged helix DNA-binding domain"/>
    <property type="match status" value="1"/>
</dbReference>
<accession>A0A5J9W7V2</accession>
<dbReference type="GO" id="GO:0006952">
    <property type="term" value="P:defense response"/>
    <property type="evidence" value="ECO:0007669"/>
    <property type="project" value="UniProtKB-KW"/>
</dbReference>
<dbReference type="AlphaFoldDB" id="A0A5J9W7V2"/>
<dbReference type="OrthoDB" id="676015at2759"/>
<evidence type="ECO:0000313" key="12">
    <source>
        <dbReference type="EMBL" id="TVU43524.1"/>
    </source>
</evidence>
<evidence type="ECO:0000256" key="6">
    <source>
        <dbReference type="ARBA" id="ARBA00022840"/>
    </source>
</evidence>
<dbReference type="EMBL" id="RWGY01000005">
    <property type="protein sequence ID" value="TVU43524.1"/>
    <property type="molecule type" value="Genomic_DNA"/>
</dbReference>
<dbReference type="PANTHER" id="PTHR36766">
    <property type="entry name" value="PLANT BROAD-SPECTRUM MILDEW RESISTANCE PROTEIN RPW8"/>
    <property type="match status" value="1"/>
</dbReference>
<evidence type="ECO:0000259" key="10">
    <source>
        <dbReference type="Pfam" id="PF18052"/>
    </source>
</evidence>
<dbReference type="Gramene" id="TVU43524">
    <property type="protein sequence ID" value="TVU43524"/>
    <property type="gene ID" value="EJB05_10002"/>
</dbReference>
<name>A0A5J9W7V2_9POAL</name>
<sequence length="509" mass="56548">MAELGGMLASALLTVVAKKIASAIGDQITLQSDFGDDLEGMKVTLDSVAALLNDAERRSVEEEAVQLWLKRLKDAMYGIDDMMDDFEAGTKPATSKLLSVFPCLNVGPKIKMANRMRAMRENLENVTKQHKDFSFTPAITRTVDPLISVRETSSAVEEALIIGRAEEKQKIMVSLSENMTQAITILPIYGFGGIGKTTLAKLIFNDARFSGYSRVWIYVSQVFNLKRIGNSIISQVSNGDSNITENQIISKRLQELLTGKNILIVLDDLWRDNNDCQLDDLRAMLKVGGCRKVVLLVTTRDEGIAKEFSTIQPYKLAPLTNDMCWTIMKQKSAFASRDDKEQLEHIGRDIAMKCGGVALAAQSLGYMLRSMTFDEWKSVRDSDIWNASTLKDTRSPHYMVLASLRLSYNSMPPYLKLCFGYCAIFPKGCNIPKGALIHQWLSLGFIEPPGILSTRQLCENYIRQLLGLSFLQVSKRPSVHVGHMAQLVSASSGEATHQGSNPGVHQFME</sequence>
<gene>
    <name evidence="12" type="ORF">EJB05_10002</name>
</gene>
<keyword evidence="2" id="KW-0433">Leucine-rich repeat</keyword>
<dbReference type="GO" id="GO:0005524">
    <property type="term" value="F:ATP binding"/>
    <property type="evidence" value="ECO:0007669"/>
    <property type="project" value="UniProtKB-KW"/>
</dbReference>
<feature type="domain" description="Disease resistance N-terminal" evidence="10">
    <location>
        <begin position="13"/>
        <end position="89"/>
    </location>
</feature>
<evidence type="ECO:0000259" key="11">
    <source>
        <dbReference type="Pfam" id="PF23559"/>
    </source>
</evidence>
<dbReference type="InterPro" id="IPR058922">
    <property type="entry name" value="WHD_DRP"/>
</dbReference>
<feature type="domain" description="Disease resistance protein winged helix" evidence="11">
    <location>
        <begin position="424"/>
        <end position="479"/>
    </location>
</feature>
<keyword evidence="6" id="KW-0067">ATP-binding</keyword>
<dbReference type="InterPro" id="IPR027417">
    <property type="entry name" value="P-loop_NTPase"/>
</dbReference>
<evidence type="ECO:0008006" key="14">
    <source>
        <dbReference type="Google" id="ProtNLM"/>
    </source>
</evidence>
<evidence type="ECO:0000313" key="13">
    <source>
        <dbReference type="Proteomes" id="UP000324897"/>
    </source>
</evidence>
<keyword evidence="3" id="KW-0677">Repeat</keyword>
<dbReference type="InterPro" id="IPR041118">
    <property type="entry name" value="Rx_N"/>
</dbReference>
<dbReference type="InterPro" id="IPR042197">
    <property type="entry name" value="Apaf_helical"/>
</dbReference>
<dbReference type="PRINTS" id="PR00364">
    <property type="entry name" value="DISEASERSIST"/>
</dbReference>
<reference evidence="12 13" key="1">
    <citation type="journal article" date="2019" name="Sci. Rep.">
        <title>A high-quality genome of Eragrostis curvula grass provides insights into Poaceae evolution and supports new strategies to enhance forage quality.</title>
        <authorList>
            <person name="Carballo J."/>
            <person name="Santos B.A.C.M."/>
            <person name="Zappacosta D."/>
            <person name="Garbus I."/>
            <person name="Selva J.P."/>
            <person name="Gallo C.A."/>
            <person name="Diaz A."/>
            <person name="Albertini E."/>
            <person name="Caccamo M."/>
            <person name="Echenique V."/>
        </authorList>
    </citation>
    <scope>NUCLEOTIDE SEQUENCE [LARGE SCALE GENOMIC DNA]</scope>
    <source>
        <strain evidence="13">cv. Victoria</strain>
        <tissue evidence="12">Leaf</tissue>
    </source>
</reference>
<dbReference type="Gene3D" id="1.20.5.4130">
    <property type="match status" value="1"/>
</dbReference>
<protein>
    <recommendedName>
        <fullName evidence="14">NB-ARC domain-containing protein</fullName>
    </recommendedName>
</protein>
<comment type="caution">
    <text evidence="12">The sequence shown here is derived from an EMBL/GenBank/DDBJ whole genome shotgun (WGS) entry which is preliminary data.</text>
</comment>
<dbReference type="GO" id="GO:0043531">
    <property type="term" value="F:ADP binding"/>
    <property type="evidence" value="ECO:0007669"/>
    <property type="project" value="InterPro"/>
</dbReference>
<feature type="signal peptide" evidence="8">
    <location>
        <begin position="1"/>
        <end position="17"/>
    </location>
</feature>
<dbReference type="Gene3D" id="3.40.50.300">
    <property type="entry name" value="P-loop containing nucleotide triphosphate hydrolases"/>
    <property type="match status" value="1"/>
</dbReference>
<evidence type="ECO:0000256" key="8">
    <source>
        <dbReference type="SAM" id="SignalP"/>
    </source>
</evidence>
<dbReference type="InterPro" id="IPR002182">
    <property type="entry name" value="NB-ARC"/>
</dbReference>
<keyword evidence="4" id="KW-0547">Nucleotide-binding</keyword>
<dbReference type="Gene3D" id="1.10.8.430">
    <property type="entry name" value="Helical domain of apoptotic protease-activating factors"/>
    <property type="match status" value="1"/>
</dbReference>
<organism evidence="12 13">
    <name type="scientific">Eragrostis curvula</name>
    <name type="common">weeping love grass</name>
    <dbReference type="NCBI Taxonomy" id="38414"/>
    <lineage>
        <taxon>Eukaryota</taxon>
        <taxon>Viridiplantae</taxon>
        <taxon>Streptophyta</taxon>
        <taxon>Embryophyta</taxon>
        <taxon>Tracheophyta</taxon>
        <taxon>Spermatophyta</taxon>
        <taxon>Magnoliopsida</taxon>
        <taxon>Liliopsida</taxon>
        <taxon>Poales</taxon>
        <taxon>Poaceae</taxon>
        <taxon>PACMAD clade</taxon>
        <taxon>Chloridoideae</taxon>
        <taxon>Eragrostideae</taxon>
        <taxon>Eragrostidinae</taxon>
        <taxon>Eragrostis</taxon>
    </lineage>
</organism>
<evidence type="ECO:0000256" key="2">
    <source>
        <dbReference type="ARBA" id="ARBA00022614"/>
    </source>
</evidence>
<dbReference type="PANTHER" id="PTHR36766:SF73">
    <property type="entry name" value="NB-ARC DOMAIN-CONTAINING PROTEIN"/>
    <property type="match status" value="1"/>
</dbReference>
<evidence type="ECO:0000259" key="9">
    <source>
        <dbReference type="Pfam" id="PF00931"/>
    </source>
</evidence>
<feature type="domain" description="NB-ARC" evidence="9">
    <location>
        <begin position="167"/>
        <end position="332"/>
    </location>
</feature>